<evidence type="ECO:0000256" key="1">
    <source>
        <dbReference type="SAM" id="MobiDB-lite"/>
    </source>
</evidence>
<dbReference type="Proteomes" id="UP001642540">
    <property type="component" value="Unassembled WGS sequence"/>
</dbReference>
<feature type="region of interest" description="Disordered" evidence="1">
    <location>
        <begin position="198"/>
        <end position="224"/>
    </location>
</feature>
<reference evidence="2 3" key="1">
    <citation type="submission" date="2024-08" db="EMBL/GenBank/DDBJ databases">
        <authorList>
            <person name="Cucini C."/>
            <person name="Frati F."/>
        </authorList>
    </citation>
    <scope>NUCLEOTIDE SEQUENCE [LARGE SCALE GENOMIC DNA]</scope>
</reference>
<evidence type="ECO:0000313" key="3">
    <source>
        <dbReference type="Proteomes" id="UP001642540"/>
    </source>
</evidence>
<gene>
    <name evidence="2" type="ORF">ODALV1_LOCUS7290</name>
</gene>
<name>A0ABP1Q4T8_9HEXA</name>
<evidence type="ECO:0000313" key="2">
    <source>
        <dbReference type="EMBL" id="CAL8089182.1"/>
    </source>
</evidence>
<feature type="compositionally biased region" description="Basic and acidic residues" evidence="1">
    <location>
        <begin position="201"/>
        <end position="213"/>
    </location>
</feature>
<protein>
    <submittedName>
        <fullName evidence="2">Uncharacterized protein</fullName>
    </submittedName>
</protein>
<comment type="caution">
    <text evidence="2">The sequence shown here is derived from an EMBL/GenBank/DDBJ whole genome shotgun (WGS) entry which is preliminary data.</text>
</comment>
<dbReference type="EMBL" id="CAXLJM020000023">
    <property type="protein sequence ID" value="CAL8089182.1"/>
    <property type="molecule type" value="Genomic_DNA"/>
</dbReference>
<sequence>MTMIEFILKTRVKYVAVGLICLFFVILFLTSAGDNTEDELVLDEINQKIISVRGKEIPRIYNLPKKSPVGGKNVVDFGVQFYSGKEAVQEVDNEKKPFQIHKIQLVNRERVKADLKCQDAFSTFGRLLPPGGMYKFSVTDLFAKRHYWCHVRYGTSEYTFRAYGEGAPRDNNVINLHKDGAFINGVNYRIGAYNLDEEEPDEHHNKDDPKTLIDDANLPDVKTP</sequence>
<accession>A0ABP1Q4T8</accession>
<keyword evidence="3" id="KW-1185">Reference proteome</keyword>
<proteinExistence type="predicted"/>
<organism evidence="2 3">
    <name type="scientific">Orchesella dallaii</name>
    <dbReference type="NCBI Taxonomy" id="48710"/>
    <lineage>
        <taxon>Eukaryota</taxon>
        <taxon>Metazoa</taxon>
        <taxon>Ecdysozoa</taxon>
        <taxon>Arthropoda</taxon>
        <taxon>Hexapoda</taxon>
        <taxon>Collembola</taxon>
        <taxon>Entomobryomorpha</taxon>
        <taxon>Entomobryoidea</taxon>
        <taxon>Orchesellidae</taxon>
        <taxon>Orchesellinae</taxon>
        <taxon>Orchesella</taxon>
    </lineage>
</organism>